<reference evidence="1 2" key="1">
    <citation type="submission" date="2017-05" db="EMBL/GenBank/DDBJ databases">
        <title>Vagococcus spp. assemblies.</title>
        <authorList>
            <person name="Gulvik C.A."/>
        </authorList>
    </citation>
    <scope>NUCLEOTIDE SEQUENCE [LARGE SCALE GENOMIC DNA]</scope>
    <source>
        <strain evidence="1 2">NCFB 2777</strain>
    </source>
</reference>
<dbReference type="Pfam" id="PF13419">
    <property type="entry name" value="HAD_2"/>
    <property type="match status" value="1"/>
</dbReference>
<gene>
    <name evidence="1" type="ORF">CBF35_02935</name>
</gene>
<dbReference type="InterPro" id="IPR036412">
    <property type="entry name" value="HAD-like_sf"/>
</dbReference>
<dbReference type="InterPro" id="IPR023198">
    <property type="entry name" value="PGP-like_dom2"/>
</dbReference>
<evidence type="ECO:0000313" key="2">
    <source>
        <dbReference type="Proteomes" id="UP000287239"/>
    </source>
</evidence>
<dbReference type="NCBIfam" id="TIGR01549">
    <property type="entry name" value="HAD-SF-IA-v1"/>
    <property type="match status" value="1"/>
</dbReference>
<dbReference type="Gene3D" id="3.40.50.1000">
    <property type="entry name" value="HAD superfamily/HAD-like"/>
    <property type="match status" value="1"/>
</dbReference>
<keyword evidence="2" id="KW-1185">Reference proteome</keyword>
<dbReference type="EMBL" id="NGJU01000003">
    <property type="protein sequence ID" value="RST97222.1"/>
    <property type="molecule type" value="Genomic_DNA"/>
</dbReference>
<dbReference type="PANTHER" id="PTHR18901">
    <property type="entry name" value="2-DEOXYGLUCOSE-6-PHOSPHATE PHOSPHATASE 2"/>
    <property type="match status" value="1"/>
</dbReference>
<evidence type="ECO:0000313" key="1">
    <source>
        <dbReference type="EMBL" id="RST97222.1"/>
    </source>
</evidence>
<comment type="caution">
    <text evidence="1">The sequence shown here is derived from an EMBL/GenBank/DDBJ whole genome shotgun (WGS) entry which is preliminary data.</text>
</comment>
<accession>A0A429ZU97</accession>
<name>A0A429ZU97_9ENTE</name>
<protein>
    <recommendedName>
        <fullName evidence="3">HAD family hydrolase</fullName>
    </recommendedName>
</protein>
<dbReference type="AlphaFoldDB" id="A0A429ZU97"/>
<evidence type="ECO:0008006" key="3">
    <source>
        <dbReference type="Google" id="ProtNLM"/>
    </source>
</evidence>
<dbReference type="PANTHER" id="PTHR18901:SF38">
    <property type="entry name" value="PSEUDOURIDINE-5'-PHOSPHATASE"/>
    <property type="match status" value="1"/>
</dbReference>
<dbReference type="GeneID" id="98567309"/>
<dbReference type="InterPro" id="IPR023214">
    <property type="entry name" value="HAD_sf"/>
</dbReference>
<dbReference type="SFLD" id="SFLDG01135">
    <property type="entry name" value="C1.5.6:_HAD__Beta-PGM__Phospha"/>
    <property type="match status" value="1"/>
</dbReference>
<dbReference type="NCBIfam" id="TIGR01509">
    <property type="entry name" value="HAD-SF-IA-v3"/>
    <property type="match status" value="1"/>
</dbReference>
<dbReference type="InterPro" id="IPR006439">
    <property type="entry name" value="HAD-SF_hydro_IA"/>
</dbReference>
<dbReference type="PRINTS" id="PR00413">
    <property type="entry name" value="HADHALOGNASE"/>
</dbReference>
<dbReference type="SUPFAM" id="SSF56784">
    <property type="entry name" value="HAD-like"/>
    <property type="match status" value="1"/>
</dbReference>
<dbReference type="SFLD" id="SFLDS00003">
    <property type="entry name" value="Haloacid_Dehalogenase"/>
    <property type="match status" value="1"/>
</dbReference>
<dbReference type="Gene3D" id="1.10.150.240">
    <property type="entry name" value="Putative phosphatase, domain 2"/>
    <property type="match status" value="1"/>
</dbReference>
<dbReference type="SFLD" id="SFLDG01129">
    <property type="entry name" value="C1.5:_HAD__Beta-PGM__Phosphata"/>
    <property type="match status" value="1"/>
</dbReference>
<organism evidence="1 2">
    <name type="scientific">Vagococcus salmoninarum</name>
    <dbReference type="NCBI Taxonomy" id="2739"/>
    <lineage>
        <taxon>Bacteria</taxon>
        <taxon>Bacillati</taxon>
        <taxon>Bacillota</taxon>
        <taxon>Bacilli</taxon>
        <taxon>Lactobacillales</taxon>
        <taxon>Enterococcaceae</taxon>
        <taxon>Vagococcus</taxon>
    </lineage>
</organism>
<dbReference type="InterPro" id="IPR041492">
    <property type="entry name" value="HAD_2"/>
</dbReference>
<dbReference type="Proteomes" id="UP000287239">
    <property type="component" value="Unassembled WGS sequence"/>
</dbReference>
<dbReference type="RefSeq" id="WP_126778428.1">
    <property type="nucleotide sequence ID" value="NZ_NGJU01000003.1"/>
</dbReference>
<dbReference type="OrthoDB" id="9797743at2"/>
<proteinExistence type="predicted"/>
<sequence>MKKPFKGIIFDMDGLLFDTESLYCQANMKIAPKHGIKNYDEEYYRGLIGLSDEETAEIYYEDFAEAGRTAIDAFILEGHLEVKEMFLAGLAPIKPGVIEILTYLKAEKIPCIVASSNLRQFIDILLEKAEIRRYFIDIISGDDVAKAKPDPEIVHKALAKLELAPEECLMLEDSRNGILASYRAGVPVIMVPDMIAPTPEVAEMTLEILPSLHEVINYLK</sequence>